<feature type="transmembrane region" description="Helical" evidence="2">
    <location>
        <begin position="12"/>
        <end position="36"/>
    </location>
</feature>
<proteinExistence type="predicted"/>
<dbReference type="OrthoDB" id="6307929at2"/>
<name>A0A1I6NTZ5_9SPHI</name>
<feature type="transmembrane region" description="Helical" evidence="2">
    <location>
        <begin position="480"/>
        <end position="501"/>
    </location>
</feature>
<evidence type="ECO:0000313" key="3">
    <source>
        <dbReference type="EMBL" id="SFS31339.1"/>
    </source>
</evidence>
<dbReference type="EMBL" id="FOZZ01000001">
    <property type="protein sequence ID" value="SFS31339.1"/>
    <property type="molecule type" value="Genomic_DNA"/>
</dbReference>
<organism evidence="3 4">
    <name type="scientific">Sphingobacterium wenxiniae</name>
    <dbReference type="NCBI Taxonomy" id="683125"/>
    <lineage>
        <taxon>Bacteria</taxon>
        <taxon>Pseudomonadati</taxon>
        <taxon>Bacteroidota</taxon>
        <taxon>Sphingobacteriia</taxon>
        <taxon>Sphingobacteriales</taxon>
        <taxon>Sphingobacteriaceae</taxon>
        <taxon>Sphingobacterium</taxon>
    </lineage>
</organism>
<accession>A0A1I6NTZ5</accession>
<keyword evidence="2" id="KW-0812">Transmembrane</keyword>
<feature type="transmembrane region" description="Helical" evidence="2">
    <location>
        <begin position="421"/>
        <end position="443"/>
    </location>
</feature>
<evidence type="ECO:0000313" key="4">
    <source>
        <dbReference type="Proteomes" id="UP000198785"/>
    </source>
</evidence>
<feature type="transmembrane region" description="Helical" evidence="2">
    <location>
        <begin position="378"/>
        <end position="400"/>
    </location>
</feature>
<feature type="transmembrane region" description="Helical" evidence="2">
    <location>
        <begin position="513"/>
        <end position="532"/>
    </location>
</feature>
<feature type="region of interest" description="Disordered" evidence="1">
    <location>
        <begin position="92"/>
        <end position="119"/>
    </location>
</feature>
<feature type="transmembrane region" description="Helical" evidence="2">
    <location>
        <begin position="169"/>
        <end position="191"/>
    </location>
</feature>
<dbReference type="PANTHER" id="PTHR34219">
    <property type="entry name" value="IRON-REGULATED INNER MEMBRANE PROTEIN-RELATED"/>
    <property type="match status" value="1"/>
</dbReference>
<dbReference type="Pfam" id="PF03929">
    <property type="entry name" value="PepSY_TM"/>
    <property type="match status" value="1"/>
</dbReference>
<dbReference type="Proteomes" id="UP000198785">
    <property type="component" value="Unassembled WGS sequence"/>
</dbReference>
<keyword evidence="2" id="KW-1133">Transmembrane helix</keyword>
<evidence type="ECO:0000256" key="2">
    <source>
        <dbReference type="SAM" id="Phobius"/>
    </source>
</evidence>
<protein>
    <submittedName>
        <fullName evidence="3">Uncharacterized iron-regulated membrane protein</fullName>
    </submittedName>
</protein>
<evidence type="ECO:0000256" key="1">
    <source>
        <dbReference type="SAM" id="MobiDB-lite"/>
    </source>
</evidence>
<dbReference type="InterPro" id="IPR005625">
    <property type="entry name" value="PepSY-ass_TM"/>
</dbReference>
<feature type="transmembrane region" description="Helical" evidence="2">
    <location>
        <begin position="449"/>
        <end position="468"/>
    </location>
</feature>
<feature type="transmembrane region" description="Helical" evidence="2">
    <location>
        <begin position="212"/>
        <end position="245"/>
    </location>
</feature>
<reference evidence="3 4" key="1">
    <citation type="submission" date="2016-10" db="EMBL/GenBank/DDBJ databases">
        <authorList>
            <person name="de Groot N.N."/>
        </authorList>
    </citation>
    <scope>NUCLEOTIDE SEQUENCE [LARGE SCALE GENOMIC DNA]</scope>
    <source>
        <strain evidence="3 4">DSM 22789</strain>
    </source>
</reference>
<keyword evidence="2" id="KW-0472">Membrane</keyword>
<dbReference type="PANTHER" id="PTHR34219:SF3">
    <property type="entry name" value="BLL7967 PROTEIN"/>
    <property type="match status" value="1"/>
</dbReference>
<dbReference type="RefSeq" id="WP_093363203.1">
    <property type="nucleotide sequence ID" value="NZ_FOZZ01000001.1"/>
</dbReference>
<keyword evidence="4" id="KW-1185">Reference proteome</keyword>
<dbReference type="AlphaFoldDB" id="A0A1I6NTZ5"/>
<sequence>MNQRRYNIYFHTHTISGIIIAVLLYVIFFAGTLSFFKDDISAWQKGKSVVATDYSQDYNYLIDSLGSKYNLRGRNFDFFLLKQGHGTYVNMSTSQDTTISKPKPKAEGQQGRGRRGRDDGDSAYFLHFFTDKTQSSYAEGYDMGEFLYRLHFLAQLNQVPMPIRLGAPFGYLLAGIVSFLFLFALITGLLLHWDKIKSNFFLFRPWSKWKTVWTDMHTVLGIIGFPFQLVFAITGVVLIVNFFIISPFSKLLYVGEDAKLYQDLQYNREMKVDYIYRPLDKTVDFNAFVADWQQQWNGSKISRLYIRNYMDESMEVIIESKPDSRLNFAGSGYARVQMKDGKVLETKSPNYDTNHIDRVKSLVYHLHFGDFGGRPLRIVFFLLGLTGCVVILSGIMIWLVARDKPNIPVYKRRFNFWAANVFLAICLAMLPVTAFTLIMVKMLNKVDQSVIYSAYFYSWLVLSVYLVVLRNLTRINKHTLLLSVVLCFLVPLANGLSTGQWLWNTFAVRAYDIFFIDLLFMMFGLGCAFAYYKVKKDGKAFKVSV</sequence>
<gene>
    <name evidence="3" type="ORF">SAMN05660206_10195</name>
</gene>
<dbReference type="STRING" id="683125.SAMN05660206_10195"/>